<reference evidence="2" key="2">
    <citation type="journal article" date="2021" name="Genome Biol. Evol.">
        <title>Developing a high-quality reference genome for a parasitic bivalve with doubly uniparental inheritance (Bivalvia: Unionida).</title>
        <authorList>
            <person name="Smith C.H."/>
        </authorList>
    </citation>
    <scope>NUCLEOTIDE SEQUENCE</scope>
    <source>
        <strain evidence="2">CHS0354</strain>
        <tissue evidence="2">Mantle</tissue>
    </source>
</reference>
<feature type="domain" description="AAA-ATPase-like" evidence="1">
    <location>
        <begin position="5"/>
        <end position="201"/>
    </location>
</feature>
<keyword evidence="3" id="KW-1185">Reference proteome</keyword>
<dbReference type="Pfam" id="PF09820">
    <property type="entry name" value="AAA-ATPase_like"/>
    <property type="match status" value="1"/>
</dbReference>
<evidence type="ECO:0000313" key="3">
    <source>
        <dbReference type="Proteomes" id="UP001195483"/>
    </source>
</evidence>
<reference evidence="2" key="3">
    <citation type="submission" date="2023-05" db="EMBL/GenBank/DDBJ databases">
        <authorList>
            <person name="Smith C.H."/>
        </authorList>
    </citation>
    <scope>NUCLEOTIDE SEQUENCE</scope>
    <source>
        <strain evidence="2">CHS0354</strain>
        <tissue evidence="2">Mantle</tissue>
    </source>
</reference>
<evidence type="ECO:0000259" key="1">
    <source>
        <dbReference type="Pfam" id="PF09820"/>
    </source>
</evidence>
<name>A0AAE0S034_9BIVA</name>
<evidence type="ECO:0000313" key="2">
    <source>
        <dbReference type="EMBL" id="KAK3582475.1"/>
    </source>
</evidence>
<dbReference type="InterPro" id="IPR018631">
    <property type="entry name" value="AAA-ATPase-like_dom"/>
</dbReference>
<dbReference type="AlphaFoldDB" id="A0AAE0S034"/>
<dbReference type="SUPFAM" id="SSF52540">
    <property type="entry name" value="P-loop containing nucleoside triphosphate hydrolases"/>
    <property type="match status" value="1"/>
</dbReference>
<sequence>MKHLPIGIQHFDDLREKNSIYVDKTKLIFSLLEHGGGYFLSRPRRFGKSLLLSTMEQIALARKNLFCGLWIEDKWDWSKKYPVIRMSFTDIGYKDLGLNHSLEIELQTLSDKYGVEQKITSVHTMFKNLLKGVYAKHGKVFLLIDEYDKPIIDYLETDTISTAKENQAIMKNFYSCLKDNGNLIHTLFVTGISKFAKVSIFSDLNHLSDLTLNPKYATLLGYTQAELEYYFDEHIEHFLKENTDFTKTTLLEQIKQWYNGFSWDGKNKIYNPFGILNFFSNNQFRNYWFESGTPTFLLKLMFKKNMYEFENIPFDVLSNNAYDLEKLELIPILFQTGYLTITKAIKMEDHSFNYILNYPNNEVQKSFYQFIINALCFTDGEDKRYVYRITHCFKNNDLAEIEIIAGDMFKRLPYDFYVEKEVAIHCLIHILFMYLGVSIESEVHTQMGRLDAAVFTSTHIYIFEFKINKSTDEAIEQITKKDYARKYSHANKTLIGIGANFKNRISCTKNTTPAGYDATPAGYDATPAGNAATPAGVATTYAGVATTYAGVAVTPAGVAITPTGDAITPTGDAITPAGDAITPAGVAITPCLESEFSPGKRNSFLQQKEFPLHQKGFLLH</sequence>
<dbReference type="Proteomes" id="UP001195483">
    <property type="component" value="Unassembled WGS sequence"/>
</dbReference>
<proteinExistence type="predicted"/>
<gene>
    <name evidence="2" type="ORF">CHS0354_024022</name>
</gene>
<dbReference type="PANTHER" id="PTHR34825:SF1">
    <property type="entry name" value="AAA-ATPASE-LIKE DOMAIN-CONTAINING PROTEIN"/>
    <property type="match status" value="1"/>
</dbReference>
<dbReference type="EMBL" id="JAEAOA010001427">
    <property type="protein sequence ID" value="KAK3582475.1"/>
    <property type="molecule type" value="Genomic_DNA"/>
</dbReference>
<dbReference type="Pfam" id="PF08011">
    <property type="entry name" value="PDDEXK_9"/>
    <property type="match status" value="1"/>
</dbReference>
<organism evidence="2 3">
    <name type="scientific">Potamilus streckersoni</name>
    <dbReference type="NCBI Taxonomy" id="2493646"/>
    <lineage>
        <taxon>Eukaryota</taxon>
        <taxon>Metazoa</taxon>
        <taxon>Spiralia</taxon>
        <taxon>Lophotrochozoa</taxon>
        <taxon>Mollusca</taxon>
        <taxon>Bivalvia</taxon>
        <taxon>Autobranchia</taxon>
        <taxon>Heteroconchia</taxon>
        <taxon>Palaeoheterodonta</taxon>
        <taxon>Unionida</taxon>
        <taxon>Unionoidea</taxon>
        <taxon>Unionidae</taxon>
        <taxon>Ambleminae</taxon>
        <taxon>Lampsilini</taxon>
        <taxon>Potamilus</taxon>
    </lineage>
</organism>
<dbReference type="PANTHER" id="PTHR34825">
    <property type="entry name" value="CONSERVED PROTEIN, WITH A WEAK D-GALACTARATE DEHYDRATASE/ALTRONATE HYDROLASE DOMAIN"/>
    <property type="match status" value="1"/>
</dbReference>
<dbReference type="InterPro" id="IPR027417">
    <property type="entry name" value="P-loop_NTPase"/>
</dbReference>
<dbReference type="InterPro" id="IPR012547">
    <property type="entry name" value="PDDEXK_9"/>
</dbReference>
<comment type="caution">
    <text evidence="2">The sequence shown here is derived from an EMBL/GenBank/DDBJ whole genome shotgun (WGS) entry which is preliminary data.</text>
</comment>
<protein>
    <recommendedName>
        <fullName evidence="1">AAA-ATPase-like domain-containing protein</fullName>
    </recommendedName>
</protein>
<accession>A0AAE0S034</accession>
<reference evidence="2" key="1">
    <citation type="journal article" date="2021" name="Genome Biol. Evol.">
        <title>A High-Quality Reference Genome for a Parasitic Bivalve with Doubly Uniparental Inheritance (Bivalvia: Unionida).</title>
        <authorList>
            <person name="Smith C.H."/>
        </authorList>
    </citation>
    <scope>NUCLEOTIDE SEQUENCE</scope>
    <source>
        <strain evidence="2">CHS0354</strain>
    </source>
</reference>